<reference evidence="1 2" key="1">
    <citation type="submission" date="2017-04" db="EMBL/GenBank/DDBJ databases">
        <title>Draft genome of the yeast Clavispora lusitaniae type strain CBS 6936.</title>
        <authorList>
            <person name="Durrens P."/>
            <person name="Klopp C."/>
            <person name="Biteau N."/>
            <person name="Fitton-Ouhabi V."/>
            <person name="Dementhon K."/>
            <person name="Accoceberry I."/>
            <person name="Sherman D.J."/>
            <person name="Noel T."/>
        </authorList>
    </citation>
    <scope>NUCLEOTIDE SEQUENCE [LARGE SCALE GENOMIC DNA]</scope>
    <source>
        <strain evidence="1 2">CBS 6936</strain>
    </source>
</reference>
<proteinExistence type="predicted"/>
<organism evidence="1 2">
    <name type="scientific">Clavispora lusitaniae</name>
    <name type="common">Candida lusitaniae</name>
    <dbReference type="NCBI Taxonomy" id="36911"/>
    <lineage>
        <taxon>Eukaryota</taxon>
        <taxon>Fungi</taxon>
        <taxon>Dikarya</taxon>
        <taxon>Ascomycota</taxon>
        <taxon>Saccharomycotina</taxon>
        <taxon>Pichiomycetes</taxon>
        <taxon>Metschnikowiaceae</taxon>
        <taxon>Clavispora</taxon>
    </lineage>
</organism>
<sequence length="148" mass="17210">MRKEDFNQTLPALHRRILLHLTSPEPFEILHNYVKSSANGDMYNMVQFQNGEDIIDISIVYHEIFEMPVLYFKVNGSLDYPGPYGDLEIHPLLDVPYLMCHPCESESFLANISDKKTLYYLTGWFGIHLQLLFPDLQLRVPSSEDDDD</sequence>
<comment type="caution">
    <text evidence="1">The sequence shown here is derived from an EMBL/GenBank/DDBJ whole genome shotgun (WGS) entry which is preliminary data.</text>
</comment>
<evidence type="ECO:0000313" key="1">
    <source>
        <dbReference type="EMBL" id="OVF11176.1"/>
    </source>
</evidence>
<gene>
    <name evidence="1" type="ORF">A9F13_01g06468</name>
</gene>
<dbReference type="Proteomes" id="UP000195602">
    <property type="component" value="Unassembled WGS sequence"/>
</dbReference>
<dbReference type="KEGG" id="clus:A9F13_01g06468"/>
<dbReference type="AlphaFoldDB" id="A0AA91T4E3"/>
<name>A0AA91T4E3_CLALS</name>
<accession>A0AA91T4E3</accession>
<protein>
    <submittedName>
        <fullName evidence="1">Ubiquitin-like-conjugating enzyme</fullName>
    </submittedName>
</protein>
<dbReference type="EMBL" id="LYUB02000001">
    <property type="protein sequence ID" value="OVF11176.1"/>
    <property type="molecule type" value="Genomic_DNA"/>
</dbReference>
<evidence type="ECO:0000313" key="2">
    <source>
        <dbReference type="Proteomes" id="UP000195602"/>
    </source>
</evidence>